<dbReference type="AlphaFoldDB" id="A0A8J7BWL1"/>
<dbReference type="Gene3D" id="3.40.50.300">
    <property type="entry name" value="P-loop containing nucleotide triphosphate hydrolases"/>
    <property type="match status" value="1"/>
</dbReference>
<organism evidence="1 2">
    <name type="scientific">Iningainema tapete BLCC-T55</name>
    <dbReference type="NCBI Taxonomy" id="2748662"/>
    <lineage>
        <taxon>Bacteria</taxon>
        <taxon>Bacillati</taxon>
        <taxon>Cyanobacteriota</taxon>
        <taxon>Cyanophyceae</taxon>
        <taxon>Nostocales</taxon>
        <taxon>Scytonemataceae</taxon>
        <taxon>Iningainema tapete</taxon>
    </lineage>
</organism>
<keyword evidence="2" id="KW-1185">Reference proteome</keyword>
<reference evidence="1" key="1">
    <citation type="submission" date="2020-09" db="EMBL/GenBank/DDBJ databases">
        <title>Iningainema tapete sp. nov. (Scytonemataceae, Cyanobacteria) from greenhouses in central Florida (USA) produces two types of nodularin with biosynthetic potential for microcystin-LR and anabaenopeptins.</title>
        <authorList>
            <person name="Berthold D.E."/>
            <person name="Lefler F.W."/>
            <person name="Huang I.-S."/>
            <person name="Abdulla H."/>
            <person name="Zimba P.V."/>
            <person name="Laughinghouse H.D. IV."/>
        </authorList>
    </citation>
    <scope>NUCLEOTIDE SEQUENCE</scope>
    <source>
        <strain evidence="1">BLCCT55</strain>
    </source>
</reference>
<name>A0A8J7BWL1_9CYAN</name>
<dbReference type="RefSeq" id="WP_190825416.1">
    <property type="nucleotide sequence ID" value="NZ_CAWPPI010000013.1"/>
</dbReference>
<dbReference type="InterPro" id="IPR027417">
    <property type="entry name" value="P-loop_NTPase"/>
</dbReference>
<accession>A0A8J7BWL1</accession>
<dbReference type="EMBL" id="JACXAE010000013">
    <property type="protein sequence ID" value="MBD2771123.1"/>
    <property type="molecule type" value="Genomic_DNA"/>
</dbReference>
<evidence type="ECO:0000313" key="1">
    <source>
        <dbReference type="EMBL" id="MBD2771123.1"/>
    </source>
</evidence>
<proteinExistence type="predicted"/>
<comment type="caution">
    <text evidence="1">The sequence shown here is derived from an EMBL/GenBank/DDBJ whole genome shotgun (WGS) entry which is preliminary data.</text>
</comment>
<dbReference type="Proteomes" id="UP000629098">
    <property type="component" value="Unassembled WGS sequence"/>
</dbReference>
<evidence type="ECO:0000313" key="2">
    <source>
        <dbReference type="Proteomes" id="UP000629098"/>
    </source>
</evidence>
<gene>
    <name evidence="1" type="ORF">ICL16_03045</name>
</gene>
<dbReference type="SUPFAM" id="SSF52540">
    <property type="entry name" value="P-loop containing nucleoside triphosphate hydrolases"/>
    <property type="match status" value="1"/>
</dbReference>
<sequence length="501" mass="55365">MRFNSALLHFQTAYKVQQRTVEMTRFDPTGGYKDPEEWSKIAFRKTTDDGLQFKIIGGLVVAGMAAAAVNPVTGLLVAVWTVWNSFSKVKEIGRSQAAIRDYGCVAHMLDDNEFRDYVRQVRAEQGEEALQEELRFAVENGLEISDTALDYLEINQSKNMKTDSYTLQNNIYVPKTLTQSSDHKVDNSINIIDCITNRIGNLILIGTPGSGKGMLLANAIRAAKSKHPDLKIFVIDPKADPQESGYFDGAADVVKRFPCERAHPEDVADWLEKCFNEYYEYHAVHKRVLLILDEGTLAGSKAKEAKSSVVKNTVLSLASAGDSQGKNIWITSLSPFIGDLGINLNASSQLTAIAILKDVGVLKQWSRASVIEKAEAPQLQALIDESPCQRAVYYGGTGKWYAMPTLHNYSAFDRDNRKPAGDALSSRERQSLRAATAVKGQSDLMIEKLGATKMRSLTQFITEELGITDNTKAVAVQEGILKLLRDSSRKDLLKKFGLDGT</sequence>
<protein>
    <submittedName>
        <fullName evidence="1">Uncharacterized protein</fullName>
    </submittedName>
</protein>